<evidence type="ECO:0000313" key="1">
    <source>
        <dbReference type="EMBL" id="EMS30973.1"/>
    </source>
</evidence>
<dbReference type="AlphaFoldDB" id="M7X8D1"/>
<gene>
    <name evidence="1" type="ORF">C943_02761</name>
</gene>
<dbReference type="InParanoid" id="M7X8D1"/>
<reference evidence="1" key="1">
    <citation type="submission" date="2013-01" db="EMBL/GenBank/DDBJ databases">
        <title>Genome assembly of Mariniradius saccharolyticus AK6.</title>
        <authorList>
            <person name="Vaidya B."/>
            <person name="Khatri I."/>
            <person name="Tanuku N.R.S."/>
            <person name="Subramanian S."/>
            <person name="Pinnaka A."/>
        </authorList>
    </citation>
    <scope>NUCLEOTIDE SEQUENCE [LARGE SCALE GENOMIC DNA]</scope>
    <source>
        <strain evidence="1">AK6</strain>
    </source>
</reference>
<protein>
    <submittedName>
        <fullName evidence="1">Uncharacterized protein</fullName>
    </submittedName>
</protein>
<proteinExistence type="predicted"/>
<evidence type="ECO:0000313" key="2">
    <source>
        <dbReference type="Proteomes" id="UP000010953"/>
    </source>
</evidence>
<sequence>MLQSSKAISHKNTKERQFFVVDLLLTEEKKDAFCPRAIFEAIHEIWLILPNE</sequence>
<dbReference type="STRING" id="1239962.C943_02761"/>
<accession>M7X8D1</accession>
<dbReference type="Proteomes" id="UP000010953">
    <property type="component" value="Unassembled WGS sequence"/>
</dbReference>
<keyword evidence="2" id="KW-1185">Reference proteome</keyword>
<dbReference type="EMBL" id="AMZY02000026">
    <property type="protein sequence ID" value="EMS30973.1"/>
    <property type="molecule type" value="Genomic_DNA"/>
</dbReference>
<comment type="caution">
    <text evidence="1">The sequence shown here is derived from an EMBL/GenBank/DDBJ whole genome shotgun (WGS) entry which is preliminary data.</text>
</comment>
<organism evidence="1 2">
    <name type="scientific">Mariniradius saccharolyticus AK6</name>
    <dbReference type="NCBI Taxonomy" id="1239962"/>
    <lineage>
        <taxon>Bacteria</taxon>
        <taxon>Pseudomonadati</taxon>
        <taxon>Bacteroidota</taxon>
        <taxon>Cytophagia</taxon>
        <taxon>Cytophagales</taxon>
        <taxon>Cyclobacteriaceae</taxon>
        <taxon>Mariniradius</taxon>
    </lineage>
</organism>
<name>M7X8D1_9BACT</name>